<dbReference type="PROSITE" id="PS00041">
    <property type="entry name" value="HTH_ARAC_FAMILY_1"/>
    <property type="match status" value="1"/>
</dbReference>
<dbReference type="PROSITE" id="PS01124">
    <property type="entry name" value="HTH_ARAC_FAMILY_2"/>
    <property type="match status" value="1"/>
</dbReference>
<dbReference type="PANTHER" id="PTHR43280:SF2">
    <property type="entry name" value="HTH-TYPE TRANSCRIPTIONAL REGULATOR EXSA"/>
    <property type="match status" value="1"/>
</dbReference>
<comment type="caution">
    <text evidence="5">The sequence shown here is derived from an EMBL/GenBank/DDBJ whole genome shotgun (WGS) entry which is preliminary data.</text>
</comment>
<dbReference type="InterPro" id="IPR009057">
    <property type="entry name" value="Homeodomain-like_sf"/>
</dbReference>
<evidence type="ECO:0000256" key="3">
    <source>
        <dbReference type="ARBA" id="ARBA00023163"/>
    </source>
</evidence>
<proteinExistence type="predicted"/>
<dbReference type="InterPro" id="IPR020449">
    <property type="entry name" value="Tscrpt_reg_AraC-type_HTH"/>
</dbReference>
<dbReference type="InterPro" id="IPR037923">
    <property type="entry name" value="HTH-like"/>
</dbReference>
<evidence type="ECO:0000259" key="4">
    <source>
        <dbReference type="PROSITE" id="PS01124"/>
    </source>
</evidence>
<dbReference type="PRINTS" id="PR00032">
    <property type="entry name" value="HTHARAC"/>
</dbReference>
<dbReference type="InterPro" id="IPR003313">
    <property type="entry name" value="AraC-bd"/>
</dbReference>
<evidence type="ECO:0000256" key="1">
    <source>
        <dbReference type="ARBA" id="ARBA00023015"/>
    </source>
</evidence>
<reference evidence="5 6" key="1">
    <citation type="submission" date="2018-11" db="EMBL/GenBank/DDBJ databases">
        <title>Genome sequencing of Lachnoanaerobaculum sp. KCOM 2030 (= ChDC B114).</title>
        <authorList>
            <person name="Kook J.-K."/>
            <person name="Park S.-N."/>
            <person name="Lim Y.K."/>
        </authorList>
    </citation>
    <scope>NUCLEOTIDE SEQUENCE [LARGE SCALE GENOMIC DNA]</scope>
    <source>
        <strain evidence="5 6">KCOM 2030</strain>
    </source>
</reference>
<dbReference type="RefSeq" id="WP_128675244.1">
    <property type="nucleotide sequence ID" value="NZ_RRCO01000009.1"/>
</dbReference>
<dbReference type="Gene3D" id="2.60.120.280">
    <property type="entry name" value="Regulatory protein AraC"/>
    <property type="match status" value="1"/>
</dbReference>
<keyword evidence="1" id="KW-0805">Transcription regulation</keyword>
<sequence>MKGINFKLFNDQTFSDCFINFVGHEECSPGHRFGPAIRPCYIIHFILSGKGKFFCSDVEYDLGENQAFLIEPSAMTFYQADFEDPWHYLWVAFKGDKAVEIMKRIGISSDNPILTGNREKIIAITEAILDTDSSGFKEELKRQSLLYEFLSDICPDTMYSESLSQSTELRNNNYLVRAVEFIQNNFYNQIGVTDVSSHLGISRNYLFTLFKNAMGHSPSEYLTYCKLNRACHMLDDSALSVENVAYSCGYDSLSVFSKAFKHKYGLTPSVYRKLKYENDKMSDLEFNRFIKNMDKKAKNSPDF</sequence>
<dbReference type="EMBL" id="RRCO01000009">
    <property type="protein sequence ID" value="RRJ24205.1"/>
    <property type="molecule type" value="Genomic_DNA"/>
</dbReference>
<evidence type="ECO:0000313" key="5">
    <source>
        <dbReference type="EMBL" id="RRJ24205.1"/>
    </source>
</evidence>
<keyword evidence="3" id="KW-0804">Transcription</keyword>
<evidence type="ECO:0000313" key="6">
    <source>
        <dbReference type="Proteomes" id="UP000272490"/>
    </source>
</evidence>
<dbReference type="CDD" id="cd06986">
    <property type="entry name" value="cupin_MmsR-like_N"/>
    <property type="match status" value="1"/>
</dbReference>
<dbReference type="GO" id="GO:0003700">
    <property type="term" value="F:DNA-binding transcription factor activity"/>
    <property type="evidence" value="ECO:0007669"/>
    <property type="project" value="InterPro"/>
</dbReference>
<dbReference type="Pfam" id="PF12833">
    <property type="entry name" value="HTH_18"/>
    <property type="match status" value="1"/>
</dbReference>
<accession>A0A3P3QSZ9</accession>
<dbReference type="SMART" id="SM00342">
    <property type="entry name" value="HTH_ARAC"/>
    <property type="match status" value="1"/>
</dbReference>
<name>A0A3P3QSZ9_9FIRM</name>
<evidence type="ECO:0000256" key="2">
    <source>
        <dbReference type="ARBA" id="ARBA00023125"/>
    </source>
</evidence>
<dbReference type="OrthoDB" id="9813413at2"/>
<dbReference type="SUPFAM" id="SSF46689">
    <property type="entry name" value="Homeodomain-like"/>
    <property type="match status" value="2"/>
</dbReference>
<dbReference type="GO" id="GO:0043565">
    <property type="term" value="F:sequence-specific DNA binding"/>
    <property type="evidence" value="ECO:0007669"/>
    <property type="project" value="InterPro"/>
</dbReference>
<feature type="domain" description="HTH araC/xylS-type" evidence="4">
    <location>
        <begin position="176"/>
        <end position="274"/>
    </location>
</feature>
<dbReference type="SUPFAM" id="SSF51215">
    <property type="entry name" value="Regulatory protein AraC"/>
    <property type="match status" value="1"/>
</dbReference>
<dbReference type="AlphaFoldDB" id="A0A3P3QSZ9"/>
<dbReference type="Proteomes" id="UP000272490">
    <property type="component" value="Unassembled WGS sequence"/>
</dbReference>
<gene>
    <name evidence="5" type="ORF">EHV10_14375</name>
</gene>
<dbReference type="Gene3D" id="1.10.10.60">
    <property type="entry name" value="Homeodomain-like"/>
    <property type="match status" value="2"/>
</dbReference>
<organism evidence="5 6">
    <name type="scientific">Lachnoanaerobaculum gingivalis</name>
    <dbReference type="NCBI Taxonomy" id="2490855"/>
    <lineage>
        <taxon>Bacteria</taxon>
        <taxon>Bacillati</taxon>
        <taxon>Bacillota</taxon>
        <taxon>Clostridia</taxon>
        <taxon>Lachnospirales</taxon>
        <taxon>Lachnospiraceae</taxon>
        <taxon>Lachnoanaerobaculum</taxon>
    </lineage>
</organism>
<keyword evidence="2" id="KW-0238">DNA-binding</keyword>
<protein>
    <submittedName>
        <fullName evidence="5">AraC family transcriptional regulator</fullName>
    </submittedName>
</protein>
<keyword evidence="6" id="KW-1185">Reference proteome</keyword>
<dbReference type="InterPro" id="IPR018062">
    <property type="entry name" value="HTH_AraC-typ_CS"/>
</dbReference>
<dbReference type="InterPro" id="IPR018060">
    <property type="entry name" value="HTH_AraC"/>
</dbReference>
<dbReference type="PANTHER" id="PTHR43280">
    <property type="entry name" value="ARAC-FAMILY TRANSCRIPTIONAL REGULATOR"/>
    <property type="match status" value="1"/>
</dbReference>
<dbReference type="Pfam" id="PF02311">
    <property type="entry name" value="AraC_binding"/>
    <property type="match status" value="1"/>
</dbReference>